<feature type="region of interest" description="Disordered" evidence="5">
    <location>
        <begin position="325"/>
        <end position="384"/>
    </location>
</feature>
<evidence type="ECO:0000256" key="4">
    <source>
        <dbReference type="PROSITE-ProRule" id="PRU00600"/>
    </source>
</evidence>
<protein>
    <recommendedName>
        <fullName evidence="6">DBF4-type domain-containing protein</fullName>
    </recommendedName>
</protein>
<evidence type="ECO:0000313" key="8">
    <source>
        <dbReference type="Proteomes" id="UP000027265"/>
    </source>
</evidence>
<dbReference type="Gene3D" id="6.10.250.3410">
    <property type="entry name" value="DBF zinc finger"/>
    <property type="match status" value="1"/>
</dbReference>
<dbReference type="PANTHER" id="PTHR15375">
    <property type="entry name" value="ACTIVATOR OF S-PHASE KINASE-RELATED"/>
    <property type="match status" value="1"/>
</dbReference>
<dbReference type="PROSITE" id="PS51265">
    <property type="entry name" value="ZF_DBF4"/>
    <property type="match status" value="1"/>
</dbReference>
<keyword evidence="8" id="KW-1185">Reference proteome</keyword>
<dbReference type="Proteomes" id="UP000027265">
    <property type="component" value="Unassembled WGS sequence"/>
</dbReference>
<sequence length="577" mass="65482">MATTLRRPLTSRSHQHPLALTPTPVRTAKRPRSPEPAIDALVSRSTAKRVKGPPPSPTVSARVEDRKDKDKERKRVEREAAKRDFQIKYTKAFPSWSFYLDLDGEEAMKERLAFRIMALGGHIEDFFSGELTHLITNKPLPPQDPADNKENALKLLASKNDCILKSPLKLRAKKDVAYADLVLKAIDFGMKIWDANKLESVLDRCNAPVPPSHTVSPRTPSLATTVPSGTRTLSRLLQSERLHGTTERDPTQKRHDFHYFSKSSYFMLVEDMHQELATIYALEYTVAKGRDGSEQGAWPVLYCHPKSRGPFVEFDEKEKKRWERAEKAEKEKEVEEEKKSAKRREEERRRLTRNIQLQQARKVGDLRRSVSMSNLQRRSTHPGMFRQEVDLDYEQADHPDSANASGYLPSTGVAYVAASGNSVGITSTAGTTSAANHLFRPLQLPASLRGRIEKQVVTKRKFPPAVAKEGTGSMGPPAAIPERRNILRKSRSTNTLRLPKREEGAKPGYCESCRSKFSDFNTHKNGSRHRAFAEDDANFVTLDCVLARVQRRTLQQVHEEKRLWDARRSEDIDMQDM</sequence>
<dbReference type="GO" id="GO:0010571">
    <property type="term" value="P:positive regulation of nuclear cell cycle DNA replication"/>
    <property type="evidence" value="ECO:0007669"/>
    <property type="project" value="TreeGrafter"/>
</dbReference>
<dbReference type="EMBL" id="KL197719">
    <property type="protein sequence ID" value="KDQ57578.1"/>
    <property type="molecule type" value="Genomic_DNA"/>
</dbReference>
<evidence type="ECO:0000313" key="7">
    <source>
        <dbReference type="EMBL" id="KDQ57578.1"/>
    </source>
</evidence>
<dbReference type="Pfam" id="PF07535">
    <property type="entry name" value="zf-DBF"/>
    <property type="match status" value="1"/>
</dbReference>
<dbReference type="InterPro" id="IPR051590">
    <property type="entry name" value="Replication_Regulatory_Kinase"/>
</dbReference>
<dbReference type="FunFam" id="6.10.250.3410:FF:000001">
    <property type="entry name" value="Protein DBF4 homolog A"/>
    <property type="match status" value="1"/>
</dbReference>
<proteinExistence type="predicted"/>
<dbReference type="SMART" id="SM00586">
    <property type="entry name" value="ZnF_DBF"/>
    <property type="match status" value="1"/>
</dbReference>
<feature type="compositionally biased region" description="Basic and acidic residues" evidence="5">
    <location>
        <begin position="62"/>
        <end position="77"/>
    </location>
</feature>
<dbReference type="AlphaFoldDB" id="A0A067PRY1"/>
<evidence type="ECO:0000256" key="5">
    <source>
        <dbReference type="SAM" id="MobiDB-lite"/>
    </source>
</evidence>
<dbReference type="OrthoDB" id="21380at2759"/>
<dbReference type="InterPro" id="IPR038545">
    <property type="entry name" value="Znf_DBF_sf"/>
</dbReference>
<dbReference type="InterPro" id="IPR036420">
    <property type="entry name" value="BRCT_dom_sf"/>
</dbReference>
<dbReference type="FunCoup" id="A0A067PRY1">
    <property type="interactions" value="94"/>
</dbReference>
<keyword evidence="1" id="KW-0479">Metal-binding</keyword>
<dbReference type="Pfam" id="PF22437">
    <property type="entry name" value="DBF4_BRCT"/>
    <property type="match status" value="1"/>
</dbReference>
<keyword evidence="2 4" id="KW-0863">Zinc-finger</keyword>
<organism evidence="7 8">
    <name type="scientific">Jaapia argillacea MUCL 33604</name>
    <dbReference type="NCBI Taxonomy" id="933084"/>
    <lineage>
        <taxon>Eukaryota</taxon>
        <taxon>Fungi</taxon>
        <taxon>Dikarya</taxon>
        <taxon>Basidiomycota</taxon>
        <taxon>Agaricomycotina</taxon>
        <taxon>Agaricomycetes</taxon>
        <taxon>Agaricomycetidae</taxon>
        <taxon>Jaapiales</taxon>
        <taxon>Jaapiaceae</taxon>
        <taxon>Jaapia</taxon>
    </lineage>
</organism>
<evidence type="ECO:0000256" key="3">
    <source>
        <dbReference type="ARBA" id="ARBA00022833"/>
    </source>
</evidence>
<dbReference type="GO" id="GO:0003676">
    <property type="term" value="F:nucleic acid binding"/>
    <property type="evidence" value="ECO:0007669"/>
    <property type="project" value="InterPro"/>
</dbReference>
<dbReference type="HOGENOM" id="CLU_017715_1_0_1"/>
<feature type="compositionally biased region" description="Basic and acidic residues" evidence="5">
    <location>
        <begin position="325"/>
        <end position="349"/>
    </location>
</feature>
<dbReference type="GO" id="GO:0043539">
    <property type="term" value="F:protein serine/threonine kinase activator activity"/>
    <property type="evidence" value="ECO:0007669"/>
    <property type="project" value="TreeGrafter"/>
</dbReference>
<evidence type="ECO:0000256" key="1">
    <source>
        <dbReference type="ARBA" id="ARBA00022723"/>
    </source>
</evidence>
<dbReference type="GO" id="GO:0008270">
    <property type="term" value="F:zinc ion binding"/>
    <property type="evidence" value="ECO:0007669"/>
    <property type="project" value="UniProtKB-KW"/>
</dbReference>
<dbReference type="GO" id="GO:1901987">
    <property type="term" value="P:regulation of cell cycle phase transition"/>
    <property type="evidence" value="ECO:0007669"/>
    <property type="project" value="TreeGrafter"/>
</dbReference>
<dbReference type="GO" id="GO:0031431">
    <property type="term" value="C:Dbf4-dependent protein kinase complex"/>
    <property type="evidence" value="ECO:0007669"/>
    <property type="project" value="TreeGrafter"/>
</dbReference>
<gene>
    <name evidence="7" type="ORF">JAAARDRAFT_35271</name>
</gene>
<feature type="domain" description="DBF4-type" evidence="6">
    <location>
        <begin position="503"/>
        <end position="552"/>
    </location>
</feature>
<dbReference type="InterPro" id="IPR013939">
    <property type="entry name" value="Regulatory_Dfp1/Him1"/>
</dbReference>
<dbReference type="InParanoid" id="A0A067PRY1"/>
<dbReference type="STRING" id="933084.A0A067PRY1"/>
<accession>A0A067PRY1</accession>
<evidence type="ECO:0000259" key="6">
    <source>
        <dbReference type="PROSITE" id="PS51265"/>
    </source>
</evidence>
<dbReference type="InterPro" id="IPR006572">
    <property type="entry name" value="Znf_DBF"/>
</dbReference>
<evidence type="ECO:0000256" key="2">
    <source>
        <dbReference type="ARBA" id="ARBA00022771"/>
    </source>
</evidence>
<dbReference type="PANTHER" id="PTHR15375:SF26">
    <property type="entry name" value="PROTEIN CHIFFON"/>
    <property type="match status" value="1"/>
</dbReference>
<dbReference type="Pfam" id="PF08630">
    <property type="entry name" value="Dfp1_Him1_M"/>
    <property type="match status" value="1"/>
</dbReference>
<reference evidence="8" key="1">
    <citation type="journal article" date="2014" name="Proc. Natl. Acad. Sci. U.S.A.">
        <title>Extensive sampling of basidiomycete genomes demonstrates inadequacy of the white-rot/brown-rot paradigm for wood decay fungi.</title>
        <authorList>
            <person name="Riley R."/>
            <person name="Salamov A.A."/>
            <person name="Brown D.W."/>
            <person name="Nagy L.G."/>
            <person name="Floudas D."/>
            <person name="Held B.W."/>
            <person name="Levasseur A."/>
            <person name="Lombard V."/>
            <person name="Morin E."/>
            <person name="Otillar R."/>
            <person name="Lindquist E.A."/>
            <person name="Sun H."/>
            <person name="LaButti K.M."/>
            <person name="Schmutz J."/>
            <person name="Jabbour D."/>
            <person name="Luo H."/>
            <person name="Baker S.E."/>
            <person name="Pisabarro A.G."/>
            <person name="Walton J.D."/>
            <person name="Blanchette R.A."/>
            <person name="Henrissat B."/>
            <person name="Martin F."/>
            <person name="Cullen D."/>
            <person name="Hibbett D.S."/>
            <person name="Grigoriev I.V."/>
        </authorList>
    </citation>
    <scope>NUCLEOTIDE SEQUENCE [LARGE SCALE GENOMIC DNA]</scope>
    <source>
        <strain evidence="8">MUCL 33604</strain>
    </source>
</reference>
<keyword evidence="3" id="KW-0862">Zinc</keyword>
<dbReference type="InterPro" id="IPR055116">
    <property type="entry name" value="DBF4_BRCT"/>
</dbReference>
<feature type="region of interest" description="Disordered" evidence="5">
    <location>
        <begin position="1"/>
        <end position="77"/>
    </location>
</feature>
<name>A0A067PRY1_9AGAM</name>
<dbReference type="Gene3D" id="3.40.50.10190">
    <property type="entry name" value="BRCT domain"/>
    <property type="match status" value="1"/>
</dbReference>